<sequence length="141" mass="15900">MPWRLTLMTTGLLAAALLFAGYRAQQHELTALARSRDALAGQLAQRDRQIAALAQQAQQRMQAEQALHAAQTHAAQTLQTREQRIEREQHEHPIDRAWAATALPADVSRLHQRPAFTRASDYVHWLSDRPPLPDPAQPARH</sequence>
<organism evidence="2 3">
    <name type="scientific">Chimaeribacter californicus</name>
    <dbReference type="NCBI Taxonomy" id="2060067"/>
    <lineage>
        <taxon>Bacteria</taxon>
        <taxon>Pseudomonadati</taxon>
        <taxon>Pseudomonadota</taxon>
        <taxon>Gammaproteobacteria</taxon>
        <taxon>Enterobacterales</taxon>
        <taxon>Yersiniaceae</taxon>
        <taxon>Chimaeribacter</taxon>
    </lineage>
</organism>
<proteinExistence type="predicted"/>
<dbReference type="Proteomes" id="UP000234240">
    <property type="component" value="Unassembled WGS sequence"/>
</dbReference>
<name>A0A2N5EEG4_9GAMM</name>
<reference evidence="2 3" key="1">
    <citation type="submission" date="2017-12" db="EMBL/GenBank/DDBJ databases">
        <title>Characterization of six clinical isolates of Enterochimera gen. nov., a novel genus of the Yersiniaciae family and the three species Enterochimera arupensis sp. nov., Enterochimera coloradensis sp. nov, and Enterochimera californica sp. nov.</title>
        <authorList>
            <person name="Rossi A."/>
            <person name="Fisher M."/>
        </authorList>
    </citation>
    <scope>NUCLEOTIDE SEQUENCE [LARGE SCALE GENOMIC DNA]</scope>
    <source>
        <strain evidence="3">2015-Iso6</strain>
    </source>
</reference>
<dbReference type="AlphaFoldDB" id="A0A2N5EEG4"/>
<gene>
    <name evidence="2" type="ORF">CYR55_03075</name>
</gene>
<accession>A0A2N5EEG4</accession>
<feature type="region of interest" description="Disordered" evidence="1">
    <location>
        <begin position="68"/>
        <end position="93"/>
    </location>
</feature>
<evidence type="ECO:0000256" key="1">
    <source>
        <dbReference type="SAM" id="MobiDB-lite"/>
    </source>
</evidence>
<dbReference type="OrthoDB" id="8658549at2"/>
<dbReference type="NCBIfam" id="TIGR03495">
    <property type="entry name" value="phage_LysB"/>
    <property type="match status" value="1"/>
</dbReference>
<comment type="caution">
    <text evidence="2">The sequence shown here is derived from an EMBL/GenBank/DDBJ whole genome shotgun (WGS) entry which is preliminary data.</text>
</comment>
<feature type="compositionally biased region" description="Basic and acidic residues" evidence="1">
    <location>
        <begin position="81"/>
        <end position="93"/>
    </location>
</feature>
<dbReference type="RefSeq" id="WP_101814712.1">
    <property type="nucleotide sequence ID" value="NZ_PJZF01000002.1"/>
</dbReference>
<evidence type="ECO:0000313" key="3">
    <source>
        <dbReference type="Proteomes" id="UP000234240"/>
    </source>
</evidence>
<protein>
    <submittedName>
        <fullName evidence="2">Transcriptional regulator</fullName>
    </submittedName>
</protein>
<evidence type="ECO:0000313" key="2">
    <source>
        <dbReference type="EMBL" id="PLR40920.1"/>
    </source>
</evidence>
<dbReference type="EMBL" id="PJZF01000002">
    <property type="protein sequence ID" value="PLR40920.1"/>
    <property type="molecule type" value="Genomic_DNA"/>
</dbReference>
<dbReference type="InterPro" id="IPR020000">
    <property type="entry name" value="Phage_P2_LysB"/>
</dbReference>
<feature type="compositionally biased region" description="Low complexity" evidence="1">
    <location>
        <begin position="68"/>
        <end position="80"/>
    </location>
</feature>
<keyword evidence="3" id="KW-1185">Reference proteome</keyword>